<dbReference type="SUPFAM" id="SSF47473">
    <property type="entry name" value="EF-hand"/>
    <property type="match status" value="1"/>
</dbReference>
<proteinExistence type="predicted"/>
<evidence type="ECO:0000256" key="1">
    <source>
        <dbReference type="ARBA" id="ARBA00022723"/>
    </source>
</evidence>
<dbReference type="PROSITE" id="PS50222">
    <property type="entry name" value="EF_HAND_2"/>
    <property type="match status" value="4"/>
</dbReference>
<keyword evidence="2" id="KW-0677">Repeat</keyword>
<dbReference type="Gene3D" id="1.10.238.10">
    <property type="entry name" value="EF-hand"/>
    <property type="match status" value="2"/>
</dbReference>
<dbReference type="InterPro" id="IPR002048">
    <property type="entry name" value="EF_hand_dom"/>
</dbReference>
<dbReference type="SMART" id="SM00054">
    <property type="entry name" value="EFh"/>
    <property type="match status" value="4"/>
</dbReference>
<evidence type="ECO:0000313" key="6">
    <source>
        <dbReference type="Proteomes" id="UP000230069"/>
    </source>
</evidence>
<dbReference type="FunFam" id="1.10.238.10:FF:000001">
    <property type="entry name" value="Calmodulin 1"/>
    <property type="match status" value="1"/>
</dbReference>
<feature type="domain" description="EF-hand" evidence="4">
    <location>
        <begin position="182"/>
        <end position="216"/>
    </location>
</feature>
<dbReference type="InterPro" id="IPR011992">
    <property type="entry name" value="EF-hand-dom_pair"/>
</dbReference>
<evidence type="ECO:0000256" key="2">
    <source>
        <dbReference type="ARBA" id="ARBA00022737"/>
    </source>
</evidence>
<dbReference type="InterPro" id="IPR039647">
    <property type="entry name" value="EF_hand_pair_protein_CML-like"/>
</dbReference>
<keyword evidence="3" id="KW-0106">Calcium</keyword>
<protein>
    <recommendedName>
        <fullName evidence="4">EF-hand domain-containing protein</fullName>
    </recommendedName>
</protein>
<accession>A0A2G5DBP4</accession>
<evidence type="ECO:0000259" key="4">
    <source>
        <dbReference type="PROSITE" id="PS50222"/>
    </source>
</evidence>
<dbReference type="OrthoDB" id="26525at2759"/>
<dbReference type="EMBL" id="KZ305041">
    <property type="protein sequence ID" value="PIA40904.1"/>
    <property type="molecule type" value="Genomic_DNA"/>
</dbReference>
<dbReference type="Proteomes" id="UP000230069">
    <property type="component" value="Unassembled WGS sequence"/>
</dbReference>
<gene>
    <name evidence="5" type="ORF">AQUCO_02400161v1</name>
</gene>
<keyword evidence="6" id="KW-1185">Reference proteome</keyword>
<reference evidence="5 6" key="1">
    <citation type="submission" date="2017-09" db="EMBL/GenBank/DDBJ databases">
        <title>WGS assembly of Aquilegia coerulea Goldsmith.</title>
        <authorList>
            <person name="Hodges S."/>
            <person name="Kramer E."/>
            <person name="Nordborg M."/>
            <person name="Tomkins J."/>
            <person name="Borevitz J."/>
            <person name="Derieg N."/>
            <person name="Yan J."/>
            <person name="Mihaltcheva S."/>
            <person name="Hayes R.D."/>
            <person name="Rokhsar D."/>
        </authorList>
    </citation>
    <scope>NUCLEOTIDE SEQUENCE [LARGE SCALE GENOMIC DNA]</scope>
    <source>
        <strain evidence="6">cv. Goldsmith</strain>
    </source>
</reference>
<dbReference type="InParanoid" id="A0A2G5DBP4"/>
<feature type="domain" description="EF-hand" evidence="4">
    <location>
        <begin position="146"/>
        <end position="181"/>
    </location>
</feature>
<dbReference type="InterPro" id="IPR018247">
    <property type="entry name" value="EF_Hand_1_Ca_BS"/>
</dbReference>
<name>A0A2G5DBP4_AQUCA</name>
<evidence type="ECO:0000256" key="3">
    <source>
        <dbReference type="ARBA" id="ARBA00022837"/>
    </source>
</evidence>
<feature type="domain" description="EF-hand" evidence="4">
    <location>
        <begin position="73"/>
        <end position="108"/>
    </location>
</feature>
<feature type="domain" description="EF-hand" evidence="4">
    <location>
        <begin position="109"/>
        <end position="144"/>
    </location>
</feature>
<dbReference type="GO" id="GO:0005509">
    <property type="term" value="F:calcium ion binding"/>
    <property type="evidence" value="ECO:0007669"/>
    <property type="project" value="InterPro"/>
</dbReference>
<dbReference type="PANTHER" id="PTHR10891">
    <property type="entry name" value="EF-HAND CALCIUM-BINDING DOMAIN CONTAINING PROTEIN"/>
    <property type="match status" value="1"/>
</dbReference>
<dbReference type="CDD" id="cd00051">
    <property type="entry name" value="EFh"/>
    <property type="match status" value="2"/>
</dbReference>
<dbReference type="PROSITE" id="PS00018">
    <property type="entry name" value="EF_HAND_1"/>
    <property type="match status" value="4"/>
</dbReference>
<sequence>MKCCVVFRPHKKIKFKGSRIFSETNIKVDENNLKPAKIYGIVKKFKSWFHICEKSSLKPSGDYEKTLFRSSNSNTTQLRSVFEKIDENGDGFISKYELGSLMTTLGHSVTQEQLDKIFQEVDSNKDGCIDFNEFLELNTIGVDSAKISDDLKGAFMMYDSDRNGFISPQELLLVMRSLGDKCSITECIDIIRAVDSDGDGLIDYEDFKVMMMASKQ</sequence>
<dbReference type="AlphaFoldDB" id="A0A2G5DBP4"/>
<evidence type="ECO:0000313" key="5">
    <source>
        <dbReference type="EMBL" id="PIA40904.1"/>
    </source>
</evidence>
<dbReference type="STRING" id="218851.A0A2G5DBP4"/>
<organism evidence="5 6">
    <name type="scientific">Aquilegia coerulea</name>
    <name type="common">Rocky mountain columbine</name>
    <dbReference type="NCBI Taxonomy" id="218851"/>
    <lineage>
        <taxon>Eukaryota</taxon>
        <taxon>Viridiplantae</taxon>
        <taxon>Streptophyta</taxon>
        <taxon>Embryophyta</taxon>
        <taxon>Tracheophyta</taxon>
        <taxon>Spermatophyta</taxon>
        <taxon>Magnoliopsida</taxon>
        <taxon>Ranunculales</taxon>
        <taxon>Ranunculaceae</taxon>
        <taxon>Thalictroideae</taxon>
        <taxon>Aquilegia</taxon>
    </lineage>
</organism>
<dbReference type="Pfam" id="PF13499">
    <property type="entry name" value="EF-hand_7"/>
    <property type="match status" value="2"/>
</dbReference>
<keyword evidence="1" id="KW-0479">Metal-binding</keyword>